<organism evidence="5 6">
    <name type="scientific">Paracoccus simplex</name>
    <dbReference type="NCBI Taxonomy" id="2086346"/>
    <lineage>
        <taxon>Bacteria</taxon>
        <taxon>Pseudomonadati</taxon>
        <taxon>Pseudomonadota</taxon>
        <taxon>Alphaproteobacteria</taxon>
        <taxon>Rhodobacterales</taxon>
        <taxon>Paracoccaceae</taxon>
        <taxon>Paracoccus</taxon>
    </lineage>
</organism>
<dbReference type="CDD" id="cd06170">
    <property type="entry name" value="LuxR_C_like"/>
    <property type="match status" value="1"/>
</dbReference>
<evidence type="ECO:0000313" key="5">
    <source>
        <dbReference type="EMBL" id="MFC3568570.1"/>
    </source>
</evidence>
<dbReference type="Pfam" id="PF00196">
    <property type="entry name" value="GerE"/>
    <property type="match status" value="1"/>
</dbReference>
<dbReference type="InterPro" id="IPR036388">
    <property type="entry name" value="WH-like_DNA-bd_sf"/>
</dbReference>
<feature type="domain" description="HTH luxR-type" evidence="4">
    <location>
        <begin position="177"/>
        <end position="242"/>
    </location>
</feature>
<dbReference type="RefSeq" id="WP_379027978.1">
    <property type="nucleotide sequence ID" value="NZ_JBHRXE010000008.1"/>
</dbReference>
<dbReference type="Pfam" id="PF03472">
    <property type="entry name" value="Autoind_bind"/>
    <property type="match status" value="1"/>
</dbReference>
<evidence type="ECO:0000256" key="1">
    <source>
        <dbReference type="ARBA" id="ARBA00023015"/>
    </source>
</evidence>
<gene>
    <name evidence="5" type="ORF">ACFOMP_03790</name>
</gene>
<dbReference type="InterPro" id="IPR000792">
    <property type="entry name" value="Tscrpt_reg_LuxR_C"/>
</dbReference>
<dbReference type="PANTHER" id="PTHR44688">
    <property type="entry name" value="DNA-BINDING TRANSCRIPTIONAL ACTIVATOR DEVR_DOSR"/>
    <property type="match status" value="1"/>
</dbReference>
<evidence type="ECO:0000256" key="3">
    <source>
        <dbReference type="ARBA" id="ARBA00023163"/>
    </source>
</evidence>
<dbReference type="SUPFAM" id="SSF46894">
    <property type="entry name" value="C-terminal effector domain of the bipartite response regulators"/>
    <property type="match status" value="1"/>
</dbReference>
<dbReference type="InterPro" id="IPR016032">
    <property type="entry name" value="Sig_transdc_resp-reg_C-effctor"/>
</dbReference>
<dbReference type="PANTHER" id="PTHR44688:SF16">
    <property type="entry name" value="DNA-BINDING TRANSCRIPTIONAL ACTIVATOR DEVR_DOSR"/>
    <property type="match status" value="1"/>
</dbReference>
<keyword evidence="1" id="KW-0805">Transcription regulation</keyword>
<keyword evidence="2" id="KW-0238">DNA-binding</keyword>
<reference evidence="6" key="1">
    <citation type="journal article" date="2019" name="Int. J. Syst. Evol. Microbiol.">
        <title>The Global Catalogue of Microorganisms (GCM) 10K type strain sequencing project: providing services to taxonomists for standard genome sequencing and annotation.</title>
        <authorList>
            <consortium name="The Broad Institute Genomics Platform"/>
            <consortium name="The Broad Institute Genome Sequencing Center for Infectious Disease"/>
            <person name="Wu L."/>
            <person name="Ma J."/>
        </authorList>
    </citation>
    <scope>NUCLEOTIDE SEQUENCE [LARGE SCALE GENOMIC DNA]</scope>
    <source>
        <strain evidence="6">VKM B-3226</strain>
    </source>
</reference>
<accession>A0ABV7RZA0</accession>
<dbReference type="InterPro" id="IPR036693">
    <property type="entry name" value="TF_LuxR_autoind-bd_dom_sf"/>
</dbReference>
<evidence type="ECO:0000313" key="6">
    <source>
        <dbReference type="Proteomes" id="UP001595596"/>
    </source>
</evidence>
<protein>
    <submittedName>
        <fullName evidence="5">Autoinducer binding domain-containing protein</fullName>
    </submittedName>
</protein>
<dbReference type="SMART" id="SM00421">
    <property type="entry name" value="HTH_LUXR"/>
    <property type="match status" value="1"/>
</dbReference>
<evidence type="ECO:0000256" key="2">
    <source>
        <dbReference type="ARBA" id="ARBA00023125"/>
    </source>
</evidence>
<keyword evidence="3" id="KW-0804">Transcription</keyword>
<dbReference type="EMBL" id="JBHRXE010000008">
    <property type="protein sequence ID" value="MFC3568570.1"/>
    <property type="molecule type" value="Genomic_DNA"/>
</dbReference>
<proteinExistence type="predicted"/>
<dbReference type="Gene3D" id="1.10.10.10">
    <property type="entry name" value="Winged helix-like DNA-binding domain superfamily/Winged helix DNA-binding domain"/>
    <property type="match status" value="1"/>
</dbReference>
<comment type="caution">
    <text evidence="5">The sequence shown here is derived from an EMBL/GenBank/DDBJ whole genome shotgun (WGS) entry which is preliminary data.</text>
</comment>
<keyword evidence="6" id="KW-1185">Reference proteome</keyword>
<dbReference type="PRINTS" id="PR00038">
    <property type="entry name" value="HTHLUXR"/>
</dbReference>
<name>A0ABV7RZA0_9RHOB</name>
<dbReference type="PROSITE" id="PS50043">
    <property type="entry name" value="HTH_LUXR_2"/>
    <property type="match status" value="1"/>
</dbReference>
<dbReference type="SUPFAM" id="SSF75516">
    <property type="entry name" value="Pheromone-binding domain of LuxR-like quorum-sensing transcription factors"/>
    <property type="match status" value="1"/>
</dbReference>
<evidence type="ECO:0000259" key="4">
    <source>
        <dbReference type="PROSITE" id="PS50043"/>
    </source>
</evidence>
<dbReference type="Gene3D" id="3.30.450.80">
    <property type="entry name" value="Transcription factor LuxR-like, autoinducer-binding domain"/>
    <property type="match status" value="1"/>
</dbReference>
<sequence>MLNDIQTILAARSAEAVWRHYVGRLAGLGFPHVSYYGARLLEASGERMIDDSIFLSSYSPRLFQEILAQGGFESVPMYRWMTQSTGSESWAWMHRRRLAGRLTRLEERIMDLFARHGHASGYAVSLSDSVQRVRAGVLLSGAIGMRQDGLDAVWRRCGQGVEALTGLMHLRLSTLPYTPPETMLTLRQREVLEHIAAGRTTPEIAEMLDLTPATVEKHLRLARKALGARTTAQAILHAAHRRQIFIDPGEPCNQAEGGAQSARSGAEPWRFLSFAEALPRDRVVLDAGEGEI</sequence>
<dbReference type="InterPro" id="IPR005143">
    <property type="entry name" value="TF_LuxR_autoind-bd_dom"/>
</dbReference>
<dbReference type="Proteomes" id="UP001595596">
    <property type="component" value="Unassembled WGS sequence"/>
</dbReference>